<gene>
    <name evidence="3" type="ORF">WMO29_15665</name>
</gene>
<dbReference type="PROSITE" id="PS51746">
    <property type="entry name" value="PPM_2"/>
    <property type="match status" value="1"/>
</dbReference>
<dbReference type="EMBL" id="JBBMFE010000020">
    <property type="protein sequence ID" value="MEQ2473909.1"/>
    <property type="molecule type" value="Genomic_DNA"/>
</dbReference>
<accession>A0ABV1FLH8</accession>
<keyword evidence="4" id="KW-1185">Reference proteome</keyword>
<dbReference type="InterPro" id="IPR001932">
    <property type="entry name" value="PPM-type_phosphatase-like_dom"/>
</dbReference>
<evidence type="ECO:0000256" key="1">
    <source>
        <dbReference type="SAM" id="MobiDB-lite"/>
    </source>
</evidence>
<sequence>MSRHIADFTKEEKTENHWKWSDGRVQFCLAACTDKGKTRAVNQDALLLQQALCGRRRYVLAAVCDGLGGLEKGELASSEVLRSLADWFQSRFPEVLMAGFPERELLEDWKNLVHTENERLRTYGEKQGIVLGTTLTAALFTEENWYCVHVGDSRLYEIAADTARQLTRDHSLAAEAVERGFMTREEGEKDRRRSVLTRCIGACPETVAEYQRGTIRQDAMYLLCTDGFWHGNAPERLAADFSPELLTGEKQMQRAAKRVTARNRRHGEKDNISALLVRPQEGGKAGKRGRLCWKSERS</sequence>
<name>A0ABV1FLH8_9FIRM</name>
<reference evidence="3 4" key="1">
    <citation type="submission" date="2024-03" db="EMBL/GenBank/DDBJ databases">
        <title>Human intestinal bacterial collection.</title>
        <authorList>
            <person name="Pauvert C."/>
            <person name="Hitch T.C.A."/>
            <person name="Clavel T."/>
        </authorList>
    </citation>
    <scope>NUCLEOTIDE SEQUENCE [LARGE SCALE GENOMIC DNA]</scope>
    <source>
        <strain evidence="3 4">CLA-AA-H132</strain>
    </source>
</reference>
<dbReference type="CDD" id="cd00143">
    <property type="entry name" value="PP2Cc"/>
    <property type="match status" value="1"/>
</dbReference>
<dbReference type="InterPro" id="IPR015655">
    <property type="entry name" value="PP2C"/>
</dbReference>
<evidence type="ECO:0000259" key="2">
    <source>
        <dbReference type="PROSITE" id="PS51746"/>
    </source>
</evidence>
<comment type="caution">
    <text evidence="3">The sequence shown here is derived from an EMBL/GenBank/DDBJ whole genome shotgun (WGS) entry which is preliminary data.</text>
</comment>
<dbReference type="InterPro" id="IPR036457">
    <property type="entry name" value="PPM-type-like_dom_sf"/>
</dbReference>
<evidence type="ECO:0000313" key="3">
    <source>
        <dbReference type="EMBL" id="MEQ2473909.1"/>
    </source>
</evidence>
<feature type="region of interest" description="Disordered" evidence="1">
    <location>
        <begin position="278"/>
        <end position="298"/>
    </location>
</feature>
<evidence type="ECO:0000313" key="4">
    <source>
        <dbReference type="Proteomes" id="UP001438008"/>
    </source>
</evidence>
<dbReference type="Proteomes" id="UP001438008">
    <property type="component" value="Unassembled WGS sequence"/>
</dbReference>
<dbReference type="SMART" id="SM00332">
    <property type="entry name" value="PP2Cc"/>
    <property type="match status" value="1"/>
</dbReference>
<proteinExistence type="predicted"/>
<dbReference type="RefSeq" id="WP_349165434.1">
    <property type="nucleotide sequence ID" value="NZ_JBBMFE010000020.1"/>
</dbReference>
<feature type="domain" description="PPM-type phosphatase" evidence="2">
    <location>
        <begin position="28"/>
        <end position="279"/>
    </location>
</feature>
<dbReference type="Gene3D" id="3.60.40.10">
    <property type="entry name" value="PPM-type phosphatase domain"/>
    <property type="match status" value="1"/>
</dbReference>
<organism evidence="3 4">
    <name type="scientific">Laedolimicola intestinihominis</name>
    <dbReference type="NCBI Taxonomy" id="3133166"/>
    <lineage>
        <taxon>Bacteria</taxon>
        <taxon>Bacillati</taxon>
        <taxon>Bacillota</taxon>
        <taxon>Clostridia</taxon>
        <taxon>Lachnospirales</taxon>
        <taxon>Lachnospiraceae</taxon>
        <taxon>Laedolimicola</taxon>
    </lineage>
</organism>
<dbReference type="Pfam" id="PF13672">
    <property type="entry name" value="PP2C_2"/>
    <property type="match status" value="1"/>
</dbReference>
<protein>
    <submittedName>
        <fullName evidence="3">Protein phosphatase 2C domain-containing protein</fullName>
    </submittedName>
</protein>
<dbReference type="SMART" id="SM00331">
    <property type="entry name" value="PP2C_SIG"/>
    <property type="match status" value="1"/>
</dbReference>
<dbReference type="SUPFAM" id="SSF81606">
    <property type="entry name" value="PP2C-like"/>
    <property type="match status" value="1"/>
</dbReference>
<dbReference type="PANTHER" id="PTHR47992">
    <property type="entry name" value="PROTEIN PHOSPHATASE"/>
    <property type="match status" value="1"/>
</dbReference>